<feature type="transmembrane region" description="Helical" evidence="7">
    <location>
        <begin position="48"/>
        <end position="66"/>
    </location>
</feature>
<dbReference type="Proteomes" id="UP000242474">
    <property type="component" value="Unassembled WGS sequence"/>
</dbReference>
<evidence type="ECO:0000256" key="4">
    <source>
        <dbReference type="ARBA" id="ARBA00023128"/>
    </source>
</evidence>
<evidence type="ECO:0000256" key="3">
    <source>
        <dbReference type="ARBA" id="ARBA00022989"/>
    </source>
</evidence>
<evidence type="ECO:0000256" key="6">
    <source>
        <dbReference type="SAM" id="MobiDB-lite"/>
    </source>
</evidence>
<dbReference type="Gene3D" id="6.10.140.1320">
    <property type="match status" value="1"/>
</dbReference>
<dbReference type="AlphaFoldDB" id="A0A2G5BEI0"/>
<keyword evidence="10" id="KW-1185">Reference proteome</keyword>
<dbReference type="InterPro" id="IPR007667">
    <property type="entry name" value="Hypoxia_induced_domain"/>
</dbReference>
<feature type="compositionally biased region" description="Basic and acidic residues" evidence="6">
    <location>
        <begin position="90"/>
        <end position="105"/>
    </location>
</feature>
<feature type="transmembrane region" description="Helical" evidence="7">
    <location>
        <begin position="16"/>
        <end position="36"/>
    </location>
</feature>
<dbReference type="OrthoDB" id="6604018at2759"/>
<reference evidence="9 10" key="1">
    <citation type="journal article" date="2015" name="Genome Biol. Evol.">
        <title>Phylogenomic analyses indicate that early fungi evolved digesting cell walls of algal ancestors of land plants.</title>
        <authorList>
            <person name="Chang Y."/>
            <person name="Wang S."/>
            <person name="Sekimoto S."/>
            <person name="Aerts A.L."/>
            <person name="Choi C."/>
            <person name="Clum A."/>
            <person name="LaButti K.M."/>
            <person name="Lindquist E.A."/>
            <person name="Yee Ngan C."/>
            <person name="Ohm R.A."/>
            <person name="Salamov A.A."/>
            <person name="Grigoriev I.V."/>
            <person name="Spatafora J.W."/>
            <person name="Berbee M.L."/>
        </authorList>
    </citation>
    <scope>NUCLEOTIDE SEQUENCE [LARGE SCALE GENOMIC DNA]</scope>
    <source>
        <strain evidence="9 10">NRRL 1564</strain>
    </source>
</reference>
<evidence type="ECO:0000259" key="8">
    <source>
        <dbReference type="PROSITE" id="PS51503"/>
    </source>
</evidence>
<feature type="domain" description="HIG1" evidence="8">
    <location>
        <begin position="1"/>
        <end position="80"/>
    </location>
</feature>
<dbReference type="GO" id="GO:0097250">
    <property type="term" value="P:mitochondrial respirasome assembly"/>
    <property type="evidence" value="ECO:0007669"/>
    <property type="project" value="TreeGrafter"/>
</dbReference>
<protein>
    <recommendedName>
        <fullName evidence="8">HIG1 domain-containing protein</fullName>
    </recommendedName>
</protein>
<evidence type="ECO:0000256" key="5">
    <source>
        <dbReference type="ARBA" id="ARBA00023136"/>
    </source>
</evidence>
<name>A0A2G5BEI0_COERN</name>
<gene>
    <name evidence="9" type="ORF">COEREDRAFT_7383</name>
</gene>
<sequence length="143" mass="15977">MSDKKPSIMDRMKKEPLIPVGVVATVGALLYATWGVTRKNHTVSQRGMRGRVIFQGLTIAAMIYYATRNVNDVDDKTKNVRSNDVRPIDWDKLEREAKEAEKHESAGTGTGRDPAIERLAAFARERKAKSVFSEDAEGSKNQK</sequence>
<evidence type="ECO:0000313" key="10">
    <source>
        <dbReference type="Proteomes" id="UP000242474"/>
    </source>
</evidence>
<proteinExistence type="predicted"/>
<dbReference type="PANTHER" id="PTHR12297">
    <property type="entry name" value="HYPOXIA-INDUCBILE GENE 1 HIG1 -RELATED"/>
    <property type="match status" value="1"/>
</dbReference>
<evidence type="ECO:0000256" key="7">
    <source>
        <dbReference type="SAM" id="Phobius"/>
    </source>
</evidence>
<dbReference type="PANTHER" id="PTHR12297:SF3">
    <property type="entry name" value="HIG1 DOMAIN FAMILY MEMBER 1A"/>
    <property type="match status" value="1"/>
</dbReference>
<dbReference type="PROSITE" id="PS51503">
    <property type="entry name" value="HIG1"/>
    <property type="match status" value="1"/>
</dbReference>
<dbReference type="GO" id="GO:0031966">
    <property type="term" value="C:mitochondrial membrane"/>
    <property type="evidence" value="ECO:0007669"/>
    <property type="project" value="UniProtKB-SubCell"/>
</dbReference>
<evidence type="ECO:0000256" key="2">
    <source>
        <dbReference type="ARBA" id="ARBA00022692"/>
    </source>
</evidence>
<keyword evidence="2 7" id="KW-0812">Transmembrane</keyword>
<dbReference type="STRING" id="763665.A0A2G5BEI0"/>
<keyword evidence="5 7" id="KW-0472">Membrane</keyword>
<dbReference type="Pfam" id="PF04588">
    <property type="entry name" value="HIG_1_N"/>
    <property type="match status" value="1"/>
</dbReference>
<dbReference type="EMBL" id="KZ303494">
    <property type="protein sequence ID" value="PIA17420.1"/>
    <property type="molecule type" value="Genomic_DNA"/>
</dbReference>
<accession>A0A2G5BEI0</accession>
<evidence type="ECO:0000313" key="9">
    <source>
        <dbReference type="EMBL" id="PIA17420.1"/>
    </source>
</evidence>
<dbReference type="InterPro" id="IPR050355">
    <property type="entry name" value="RCF1"/>
</dbReference>
<organism evidence="9 10">
    <name type="scientific">Coemansia reversa (strain ATCC 12441 / NRRL 1564)</name>
    <dbReference type="NCBI Taxonomy" id="763665"/>
    <lineage>
        <taxon>Eukaryota</taxon>
        <taxon>Fungi</taxon>
        <taxon>Fungi incertae sedis</taxon>
        <taxon>Zoopagomycota</taxon>
        <taxon>Kickxellomycotina</taxon>
        <taxon>Kickxellomycetes</taxon>
        <taxon>Kickxellales</taxon>
        <taxon>Kickxellaceae</taxon>
        <taxon>Coemansia</taxon>
    </lineage>
</organism>
<keyword evidence="4" id="KW-0496">Mitochondrion</keyword>
<comment type="subcellular location">
    <subcellularLocation>
        <location evidence="1">Mitochondrion membrane</location>
    </subcellularLocation>
</comment>
<feature type="region of interest" description="Disordered" evidence="6">
    <location>
        <begin position="90"/>
        <end position="119"/>
    </location>
</feature>
<evidence type="ECO:0000256" key="1">
    <source>
        <dbReference type="ARBA" id="ARBA00004325"/>
    </source>
</evidence>
<keyword evidence="3 7" id="KW-1133">Transmembrane helix</keyword>